<dbReference type="EMBL" id="BK015923">
    <property type="protein sequence ID" value="DAF85324.1"/>
    <property type="molecule type" value="Genomic_DNA"/>
</dbReference>
<name>A0A8S5TSY2_9CAUD</name>
<protein>
    <submittedName>
        <fullName evidence="1">Uncharacterized protein</fullName>
    </submittedName>
</protein>
<proteinExistence type="predicted"/>
<sequence length="73" mass="8469">MKRTIESLTPPANKQVMWLDISQEVKQLKAYINGEWVVVNGDTKNDEEIVNKVLEKIDKDFESYIKKEDADKA</sequence>
<reference evidence="1" key="1">
    <citation type="journal article" date="2021" name="Proc. Natl. Acad. Sci. U.S.A.">
        <title>A Catalog of Tens of Thousands of Viruses from Human Metagenomes Reveals Hidden Associations with Chronic Diseases.</title>
        <authorList>
            <person name="Tisza M.J."/>
            <person name="Buck C.B."/>
        </authorList>
    </citation>
    <scope>NUCLEOTIDE SEQUENCE</scope>
    <source>
        <strain evidence="1">Ct3KQ27</strain>
    </source>
</reference>
<evidence type="ECO:0000313" key="1">
    <source>
        <dbReference type="EMBL" id="DAF85324.1"/>
    </source>
</evidence>
<accession>A0A8S5TSY2</accession>
<organism evidence="1">
    <name type="scientific">CrAss-like virus sp. ct3KQ27</name>
    <dbReference type="NCBI Taxonomy" id="2825834"/>
    <lineage>
        <taxon>Viruses</taxon>
        <taxon>Duplodnaviria</taxon>
        <taxon>Heunggongvirae</taxon>
        <taxon>Uroviricota</taxon>
        <taxon>Caudoviricetes</taxon>
        <taxon>Crassvirales</taxon>
    </lineage>
</organism>